<evidence type="ECO:0000256" key="1">
    <source>
        <dbReference type="SAM" id="MobiDB-lite"/>
    </source>
</evidence>
<keyword evidence="4" id="KW-1185">Reference proteome</keyword>
<feature type="region of interest" description="Disordered" evidence="1">
    <location>
        <begin position="67"/>
        <end position="86"/>
    </location>
</feature>
<accession>A0AAV0W6Q0</accession>
<sequence length="105" mass="11644">MANKAIIITLTIIVLINTAQSINFQQNTKTDCFESKADNYLDIARDQRIIDSLLKLDLAAADKSNRIDAAQPESQHTGKLVGTATDDTRTRTATKSNIYETLVFK</sequence>
<evidence type="ECO:0000256" key="2">
    <source>
        <dbReference type="SAM" id="SignalP"/>
    </source>
</evidence>
<evidence type="ECO:0000313" key="4">
    <source>
        <dbReference type="Proteomes" id="UP001160148"/>
    </source>
</evidence>
<gene>
    <name evidence="3" type="ORF">MEUPH1_LOCUS7788</name>
</gene>
<dbReference type="EMBL" id="CARXXK010000001">
    <property type="protein sequence ID" value="CAI6351442.1"/>
    <property type="molecule type" value="Genomic_DNA"/>
</dbReference>
<name>A0AAV0W6Q0_9HEMI</name>
<dbReference type="AlphaFoldDB" id="A0AAV0W6Q0"/>
<proteinExistence type="predicted"/>
<feature type="chain" id="PRO_5043639786" evidence="2">
    <location>
        <begin position="22"/>
        <end position="105"/>
    </location>
</feature>
<organism evidence="3 4">
    <name type="scientific">Macrosiphum euphorbiae</name>
    <name type="common">potato aphid</name>
    <dbReference type="NCBI Taxonomy" id="13131"/>
    <lineage>
        <taxon>Eukaryota</taxon>
        <taxon>Metazoa</taxon>
        <taxon>Ecdysozoa</taxon>
        <taxon>Arthropoda</taxon>
        <taxon>Hexapoda</taxon>
        <taxon>Insecta</taxon>
        <taxon>Pterygota</taxon>
        <taxon>Neoptera</taxon>
        <taxon>Paraneoptera</taxon>
        <taxon>Hemiptera</taxon>
        <taxon>Sternorrhyncha</taxon>
        <taxon>Aphidomorpha</taxon>
        <taxon>Aphidoidea</taxon>
        <taxon>Aphididae</taxon>
        <taxon>Macrosiphini</taxon>
        <taxon>Macrosiphum</taxon>
    </lineage>
</organism>
<dbReference type="Proteomes" id="UP001160148">
    <property type="component" value="Unassembled WGS sequence"/>
</dbReference>
<evidence type="ECO:0000313" key="3">
    <source>
        <dbReference type="EMBL" id="CAI6351442.1"/>
    </source>
</evidence>
<protein>
    <submittedName>
        <fullName evidence="3">Uncharacterized protein</fullName>
    </submittedName>
</protein>
<comment type="caution">
    <text evidence="3">The sequence shown here is derived from an EMBL/GenBank/DDBJ whole genome shotgun (WGS) entry which is preliminary data.</text>
</comment>
<feature type="signal peptide" evidence="2">
    <location>
        <begin position="1"/>
        <end position="21"/>
    </location>
</feature>
<reference evidence="3 4" key="1">
    <citation type="submission" date="2023-01" db="EMBL/GenBank/DDBJ databases">
        <authorList>
            <person name="Whitehead M."/>
        </authorList>
    </citation>
    <scope>NUCLEOTIDE SEQUENCE [LARGE SCALE GENOMIC DNA]</scope>
</reference>
<keyword evidence="2" id="KW-0732">Signal</keyword>